<dbReference type="Proteomes" id="UP000243499">
    <property type="component" value="Chromosome 3"/>
</dbReference>
<dbReference type="Gramene" id="PVH61259">
    <property type="protein sequence ID" value="PVH61259"/>
    <property type="gene ID" value="PAHAL_3G001300"/>
</dbReference>
<dbReference type="AlphaFoldDB" id="A0A2T8KGH7"/>
<proteinExistence type="predicted"/>
<evidence type="ECO:0000313" key="1">
    <source>
        <dbReference type="EMBL" id="PVH61259.1"/>
    </source>
</evidence>
<dbReference type="EMBL" id="CM008048">
    <property type="protein sequence ID" value="PVH61259.1"/>
    <property type="molecule type" value="Genomic_DNA"/>
</dbReference>
<organism evidence="1">
    <name type="scientific">Panicum hallii</name>
    <dbReference type="NCBI Taxonomy" id="206008"/>
    <lineage>
        <taxon>Eukaryota</taxon>
        <taxon>Viridiplantae</taxon>
        <taxon>Streptophyta</taxon>
        <taxon>Embryophyta</taxon>
        <taxon>Tracheophyta</taxon>
        <taxon>Spermatophyta</taxon>
        <taxon>Magnoliopsida</taxon>
        <taxon>Liliopsida</taxon>
        <taxon>Poales</taxon>
        <taxon>Poaceae</taxon>
        <taxon>PACMAD clade</taxon>
        <taxon>Panicoideae</taxon>
        <taxon>Panicodae</taxon>
        <taxon>Paniceae</taxon>
        <taxon>Panicinae</taxon>
        <taxon>Panicum</taxon>
        <taxon>Panicum sect. Panicum</taxon>
    </lineage>
</organism>
<sequence>MQVNGIWLIKYRESYFLIGFWCKLFIESKNLVKGHLFVSSELYCSQFVQRRMECRIRHLTLSQILRL</sequence>
<protein>
    <submittedName>
        <fullName evidence="1">Uncharacterized protein</fullName>
    </submittedName>
</protein>
<accession>A0A2T8KGH7</accession>
<gene>
    <name evidence="1" type="ORF">PAHAL_3G001300</name>
</gene>
<reference evidence="1" key="1">
    <citation type="submission" date="2018-04" db="EMBL/GenBank/DDBJ databases">
        <title>WGS assembly of Panicum hallii.</title>
        <authorList>
            <person name="Lovell J."/>
            <person name="Jenkins J."/>
            <person name="Lowry D."/>
            <person name="Mamidi S."/>
            <person name="Sreedasyam A."/>
            <person name="Weng X."/>
            <person name="Barry K."/>
            <person name="Bonette J."/>
            <person name="Campitelli B."/>
            <person name="Daum C."/>
            <person name="Gordon S."/>
            <person name="Gould B."/>
            <person name="Lipzen A."/>
            <person name="Macqueen A."/>
            <person name="Palacio-Mejia J."/>
            <person name="Plott C."/>
            <person name="Shakirov E."/>
            <person name="Shu S."/>
            <person name="Yoshinaga Y."/>
            <person name="Zane M."/>
            <person name="Rokhsar D."/>
            <person name="Grimwood J."/>
            <person name="Schmutz J."/>
            <person name="Juenger T."/>
        </authorList>
    </citation>
    <scope>NUCLEOTIDE SEQUENCE [LARGE SCALE GENOMIC DNA]</scope>
    <source>
        <strain evidence="1">FIL2</strain>
    </source>
</reference>
<name>A0A2T8KGH7_9POAL</name>